<evidence type="ECO:0000256" key="1">
    <source>
        <dbReference type="ARBA" id="ARBA00009054"/>
    </source>
</evidence>
<gene>
    <name evidence="3" type="primary">grpE</name>
    <name evidence="7" type="ORF">HD599_002713</name>
</gene>
<reference evidence="7 8" key="1">
    <citation type="submission" date="2020-08" db="EMBL/GenBank/DDBJ databases">
        <title>Sequencing the genomes of 1000 actinobacteria strains.</title>
        <authorList>
            <person name="Klenk H.-P."/>
        </authorList>
    </citation>
    <scope>NUCLEOTIDE SEQUENCE [LARGE SCALE GENOMIC DNA]</scope>
    <source>
        <strain evidence="7 8">DSM 105784</strain>
    </source>
</reference>
<dbReference type="RefSeq" id="WP_184238481.1">
    <property type="nucleotide sequence ID" value="NZ_JACHMJ010000001.1"/>
</dbReference>
<keyword evidence="2 3" id="KW-0143">Chaperone</keyword>
<comment type="function">
    <text evidence="3 4">Participates actively in the response to hyperosmotic and heat shock by preventing the aggregation of stress-denatured proteins, in association with DnaK and GrpE. It is the nucleotide exchange factor for DnaK and may function as a thermosensor. Unfolded proteins bind initially to DnaJ; upon interaction with the DnaJ-bound protein, DnaK hydrolyzes its bound ATP, resulting in the formation of a stable complex. GrpE releases ADP from DnaK; ATP binding to DnaK triggers the release of the substrate protein, thus completing the reaction cycle. Several rounds of ATP-dependent interactions between DnaJ, DnaK and GrpE are required for fully efficient folding.</text>
</comment>
<dbReference type="InterPro" id="IPR000740">
    <property type="entry name" value="GrpE"/>
</dbReference>
<dbReference type="HAMAP" id="MF_01151">
    <property type="entry name" value="GrpE"/>
    <property type="match status" value="1"/>
</dbReference>
<dbReference type="AlphaFoldDB" id="A0A841AKF0"/>
<dbReference type="GO" id="GO:0051082">
    <property type="term" value="F:unfolded protein binding"/>
    <property type="evidence" value="ECO:0007669"/>
    <property type="project" value="TreeGrafter"/>
</dbReference>
<accession>A0A841AKF0</accession>
<dbReference type="GO" id="GO:0051087">
    <property type="term" value="F:protein-folding chaperone binding"/>
    <property type="evidence" value="ECO:0007669"/>
    <property type="project" value="InterPro"/>
</dbReference>
<keyword evidence="3" id="KW-0963">Cytoplasm</keyword>
<evidence type="ECO:0000313" key="7">
    <source>
        <dbReference type="EMBL" id="MBB5844390.1"/>
    </source>
</evidence>
<comment type="caution">
    <text evidence="7">The sequence shown here is derived from an EMBL/GenBank/DDBJ whole genome shotgun (WGS) entry which is preliminary data.</text>
</comment>
<dbReference type="CDD" id="cd00446">
    <property type="entry name" value="GrpE"/>
    <property type="match status" value="1"/>
</dbReference>
<evidence type="ECO:0000256" key="6">
    <source>
        <dbReference type="SAM" id="MobiDB-lite"/>
    </source>
</evidence>
<evidence type="ECO:0000256" key="2">
    <source>
        <dbReference type="ARBA" id="ARBA00023186"/>
    </source>
</evidence>
<evidence type="ECO:0000313" key="8">
    <source>
        <dbReference type="Proteomes" id="UP000536685"/>
    </source>
</evidence>
<dbReference type="InterPro" id="IPR013805">
    <property type="entry name" value="GrpE_CC"/>
</dbReference>
<feature type="region of interest" description="Disordered" evidence="6">
    <location>
        <begin position="1"/>
        <end position="28"/>
    </location>
</feature>
<dbReference type="PANTHER" id="PTHR21237:SF23">
    <property type="entry name" value="GRPE PROTEIN HOMOLOG, MITOCHONDRIAL"/>
    <property type="match status" value="1"/>
</dbReference>
<dbReference type="Gene3D" id="2.30.22.10">
    <property type="entry name" value="Head domain of nucleotide exchange factor GrpE"/>
    <property type="match status" value="1"/>
</dbReference>
<comment type="subcellular location">
    <subcellularLocation>
        <location evidence="3">Cytoplasm</location>
    </subcellularLocation>
</comment>
<dbReference type="GO" id="GO:0005737">
    <property type="term" value="C:cytoplasm"/>
    <property type="evidence" value="ECO:0007669"/>
    <property type="project" value="UniProtKB-SubCell"/>
</dbReference>
<dbReference type="PRINTS" id="PR00773">
    <property type="entry name" value="GRPEPROTEIN"/>
</dbReference>
<evidence type="ECO:0000256" key="5">
    <source>
        <dbReference type="RuleBase" id="RU004478"/>
    </source>
</evidence>
<keyword evidence="3 4" id="KW-0346">Stress response</keyword>
<dbReference type="PROSITE" id="PS01071">
    <property type="entry name" value="GRPE"/>
    <property type="match status" value="1"/>
</dbReference>
<comment type="subunit">
    <text evidence="3">Homodimer.</text>
</comment>
<protein>
    <recommendedName>
        <fullName evidence="3 4">Protein GrpE</fullName>
    </recommendedName>
    <alternativeName>
        <fullName evidence="3">HSP-70 cofactor</fullName>
    </alternativeName>
</protein>
<organism evidence="7 8">
    <name type="scientific">Conyzicola lurida</name>
    <dbReference type="NCBI Taxonomy" id="1172621"/>
    <lineage>
        <taxon>Bacteria</taxon>
        <taxon>Bacillati</taxon>
        <taxon>Actinomycetota</taxon>
        <taxon>Actinomycetes</taxon>
        <taxon>Micrococcales</taxon>
        <taxon>Microbacteriaceae</taxon>
        <taxon>Conyzicola</taxon>
    </lineage>
</organism>
<dbReference type="InterPro" id="IPR009012">
    <property type="entry name" value="GrpE_head"/>
</dbReference>
<dbReference type="EMBL" id="JACHMJ010000001">
    <property type="protein sequence ID" value="MBB5844390.1"/>
    <property type="molecule type" value="Genomic_DNA"/>
</dbReference>
<dbReference type="SUPFAM" id="SSF51064">
    <property type="entry name" value="Head domain of nucleotide exchange factor GrpE"/>
    <property type="match status" value="1"/>
</dbReference>
<dbReference type="GO" id="GO:0000774">
    <property type="term" value="F:adenyl-nucleotide exchange factor activity"/>
    <property type="evidence" value="ECO:0007669"/>
    <property type="project" value="InterPro"/>
</dbReference>
<dbReference type="Pfam" id="PF01025">
    <property type="entry name" value="GrpE"/>
    <property type="match status" value="1"/>
</dbReference>
<comment type="similarity">
    <text evidence="1 3 5">Belongs to the GrpE family.</text>
</comment>
<sequence length="167" mass="18140">MSGQEDTESQTADDGTDDGAAEAASQIAELDDAWRRTAAELDNLRKRFSKDVASARRQERASVASRWLPVLDNLERALEHATSHPEQVVDGLRAVHEQALTVLAGLGYPRREDEIGEAFDPARHEAVSTLVDEELAPGTVAHVLRAGYGQDSEILRPASVVVATRSE</sequence>
<evidence type="ECO:0000256" key="3">
    <source>
        <dbReference type="HAMAP-Rule" id="MF_01151"/>
    </source>
</evidence>
<proteinExistence type="inferred from homology"/>
<dbReference type="GO" id="GO:0042803">
    <property type="term" value="F:protein homodimerization activity"/>
    <property type="evidence" value="ECO:0007669"/>
    <property type="project" value="InterPro"/>
</dbReference>
<dbReference type="GO" id="GO:0006457">
    <property type="term" value="P:protein folding"/>
    <property type="evidence" value="ECO:0007669"/>
    <property type="project" value="InterPro"/>
</dbReference>
<dbReference type="PANTHER" id="PTHR21237">
    <property type="entry name" value="GRPE PROTEIN"/>
    <property type="match status" value="1"/>
</dbReference>
<dbReference type="SUPFAM" id="SSF58014">
    <property type="entry name" value="Coiled-coil domain of nucleotide exchange factor GrpE"/>
    <property type="match status" value="1"/>
</dbReference>
<name>A0A841AKF0_9MICO</name>
<dbReference type="Gene3D" id="3.90.20.20">
    <property type="match status" value="1"/>
</dbReference>
<keyword evidence="8" id="KW-1185">Reference proteome</keyword>
<dbReference type="Proteomes" id="UP000536685">
    <property type="component" value="Unassembled WGS sequence"/>
</dbReference>
<evidence type="ECO:0000256" key="4">
    <source>
        <dbReference type="RuleBase" id="RU000639"/>
    </source>
</evidence>